<evidence type="ECO:0000313" key="1">
    <source>
        <dbReference type="EMBL" id="MCB7283816.1"/>
    </source>
</evidence>
<accession>A0AAW4V6P5</accession>
<feature type="non-terminal residue" evidence="1">
    <location>
        <position position="1"/>
    </location>
</feature>
<proteinExistence type="predicted"/>
<name>A0AAW4V6P5_PHOVU</name>
<evidence type="ECO:0000313" key="2">
    <source>
        <dbReference type="EMBL" id="MCG0342786.1"/>
    </source>
</evidence>
<dbReference type="RefSeq" id="WP_227194303.1">
    <property type="nucleotide sequence ID" value="NZ_CAXSSN010000107.1"/>
</dbReference>
<gene>
    <name evidence="2" type="ORF">L4X52_22920</name>
    <name evidence="1" type="ORF">LI282_22765</name>
</gene>
<dbReference type="AlphaFoldDB" id="A0AAW4V6P5"/>
<reference evidence="2" key="2">
    <citation type="submission" date="2022-01" db="EMBL/GenBank/DDBJ databases">
        <authorList>
            <person name="Mingchao X."/>
        </authorList>
    </citation>
    <scope>NUCLEOTIDE SEQUENCE</scope>
    <source>
        <strain evidence="2">Bv4372</strain>
    </source>
</reference>
<dbReference type="Proteomes" id="UP001201179">
    <property type="component" value="Unassembled WGS sequence"/>
</dbReference>
<dbReference type="Proteomes" id="UP001199363">
    <property type="component" value="Unassembled WGS sequence"/>
</dbReference>
<protein>
    <recommendedName>
        <fullName evidence="4">DUF4906 domain-containing protein</fullName>
    </recommendedName>
</protein>
<organism evidence="1 3">
    <name type="scientific">Phocaeicola vulgatus</name>
    <name type="common">Bacteroides vulgatus</name>
    <dbReference type="NCBI Taxonomy" id="821"/>
    <lineage>
        <taxon>Bacteria</taxon>
        <taxon>Pseudomonadati</taxon>
        <taxon>Bacteroidota</taxon>
        <taxon>Bacteroidia</taxon>
        <taxon>Bacteroidales</taxon>
        <taxon>Bacteroidaceae</taxon>
        <taxon>Phocaeicola</taxon>
    </lineage>
</organism>
<evidence type="ECO:0000313" key="3">
    <source>
        <dbReference type="Proteomes" id="UP001199363"/>
    </source>
</evidence>
<sequence>NSTLQANFKQSVTIINVSFKDEVLMGQLTRSVSVTSGHSATYTVYGVEITEREDDRGNYDSWEENYTFAVTSGSPASRLDSYDRYNGEVSESMTSKEKSFTLVVDGVTVCSNEPISNVGKVDKVIGNYRYIF</sequence>
<dbReference type="EMBL" id="JAJCQG010000175">
    <property type="protein sequence ID" value="MCB7283816.1"/>
    <property type="molecule type" value="Genomic_DNA"/>
</dbReference>
<dbReference type="EMBL" id="JAKKWZ010000123">
    <property type="protein sequence ID" value="MCG0342786.1"/>
    <property type="molecule type" value="Genomic_DNA"/>
</dbReference>
<comment type="caution">
    <text evidence="1">The sequence shown here is derived from an EMBL/GenBank/DDBJ whole genome shotgun (WGS) entry which is preliminary data.</text>
</comment>
<evidence type="ECO:0008006" key="4">
    <source>
        <dbReference type="Google" id="ProtNLM"/>
    </source>
</evidence>
<reference evidence="1" key="1">
    <citation type="submission" date="2021-10" db="EMBL/GenBank/DDBJ databases">
        <title>Collection of gut derived symbiotic bacterial strains cultured from healthy donors.</title>
        <authorList>
            <person name="Lin H."/>
            <person name="Littmann E."/>
            <person name="Kohout C."/>
            <person name="Pamer E.G."/>
        </authorList>
    </citation>
    <scope>NUCLEOTIDE SEQUENCE</scope>
    <source>
        <strain evidence="1">DFI.1.167</strain>
    </source>
</reference>